<comment type="caution">
    <text evidence="9">The sequence shown here is derived from an EMBL/GenBank/DDBJ whole genome shotgun (WGS) entry which is preliminary data.</text>
</comment>
<reference evidence="9 10" key="1">
    <citation type="submission" date="2024-09" db="EMBL/GenBank/DDBJ databases">
        <title>Laminarin stimulates single cell rates of sulfate reduction while oxygen inhibits transcriptomic activity in coastal marine sediment.</title>
        <authorList>
            <person name="Lindsay M."/>
            <person name="Orcutt B."/>
            <person name="Emerson D."/>
            <person name="Stepanauskas R."/>
            <person name="D'Angelo T."/>
        </authorList>
    </citation>
    <scope>NUCLEOTIDE SEQUENCE [LARGE SCALE GENOMIC DNA]</scope>
    <source>
        <strain evidence="9">SAG AM-311-K15</strain>
    </source>
</reference>
<name>A0ABV6YU95_UNCC1</name>
<dbReference type="Pfam" id="PF09594">
    <property type="entry name" value="GT87"/>
    <property type="match status" value="1"/>
</dbReference>
<keyword evidence="4 8" id="KW-0812">Transmembrane</keyword>
<evidence type="ECO:0000256" key="4">
    <source>
        <dbReference type="ARBA" id="ARBA00022692"/>
    </source>
</evidence>
<feature type="transmembrane region" description="Helical" evidence="8">
    <location>
        <begin position="98"/>
        <end position="118"/>
    </location>
</feature>
<feature type="transmembrane region" description="Helical" evidence="8">
    <location>
        <begin position="130"/>
        <end position="158"/>
    </location>
</feature>
<comment type="similarity">
    <text evidence="7">Belongs to the glycosyltransferase 87 family.</text>
</comment>
<evidence type="ECO:0000256" key="6">
    <source>
        <dbReference type="ARBA" id="ARBA00023136"/>
    </source>
</evidence>
<keyword evidence="5 8" id="KW-1133">Transmembrane helix</keyword>
<evidence type="ECO:0000256" key="3">
    <source>
        <dbReference type="ARBA" id="ARBA00022679"/>
    </source>
</evidence>
<protein>
    <submittedName>
        <fullName evidence="9">Glycosyltransferase 87 family protein</fullName>
    </submittedName>
</protein>
<feature type="non-terminal residue" evidence="9">
    <location>
        <position position="163"/>
    </location>
</feature>
<accession>A0ABV6YU95</accession>
<dbReference type="EMBL" id="JBHPBY010000058">
    <property type="protein sequence ID" value="MFC1849772.1"/>
    <property type="molecule type" value="Genomic_DNA"/>
</dbReference>
<evidence type="ECO:0000256" key="1">
    <source>
        <dbReference type="ARBA" id="ARBA00004651"/>
    </source>
</evidence>
<gene>
    <name evidence="9" type="ORF">ACFL27_06150</name>
</gene>
<keyword evidence="10" id="KW-1185">Reference proteome</keyword>
<comment type="subcellular location">
    <subcellularLocation>
        <location evidence="1">Cell membrane</location>
        <topology evidence="1">Multi-pass membrane protein</topology>
    </subcellularLocation>
</comment>
<evidence type="ECO:0000256" key="5">
    <source>
        <dbReference type="ARBA" id="ARBA00022989"/>
    </source>
</evidence>
<evidence type="ECO:0000313" key="9">
    <source>
        <dbReference type="EMBL" id="MFC1849772.1"/>
    </source>
</evidence>
<dbReference type="Proteomes" id="UP001594351">
    <property type="component" value="Unassembled WGS sequence"/>
</dbReference>
<evidence type="ECO:0000256" key="7">
    <source>
        <dbReference type="ARBA" id="ARBA00024033"/>
    </source>
</evidence>
<dbReference type="InterPro" id="IPR018584">
    <property type="entry name" value="GT87"/>
</dbReference>
<organism evidence="9 10">
    <name type="scientific">candidate division CSSED10-310 bacterium</name>
    <dbReference type="NCBI Taxonomy" id="2855610"/>
    <lineage>
        <taxon>Bacteria</taxon>
        <taxon>Bacteria division CSSED10-310</taxon>
    </lineage>
</organism>
<evidence type="ECO:0000256" key="8">
    <source>
        <dbReference type="SAM" id="Phobius"/>
    </source>
</evidence>
<keyword evidence="3" id="KW-0808">Transferase</keyword>
<evidence type="ECO:0000313" key="10">
    <source>
        <dbReference type="Proteomes" id="UP001594351"/>
    </source>
</evidence>
<feature type="transmembrane region" description="Helical" evidence="8">
    <location>
        <begin position="12"/>
        <end position="30"/>
    </location>
</feature>
<sequence>MAEDTKKKATILLFLLLYVPFLYRYGWLYFSKGSIDFPTFYCAAQASFSKNVSPYDYYELSKIEPEIGHRYPYLYPPPSLLIFYPCTFLSYDHAKDMMLIINHVSILLFMYLFFFKILDLNFSQTHLTLWIVYVLIFSPLVITLHHGQVNLVILVLLLKKEKM</sequence>
<proteinExistence type="inferred from homology"/>
<evidence type="ECO:0000256" key="2">
    <source>
        <dbReference type="ARBA" id="ARBA00022475"/>
    </source>
</evidence>
<keyword evidence="2" id="KW-1003">Cell membrane</keyword>
<keyword evidence="6 8" id="KW-0472">Membrane</keyword>